<dbReference type="RefSeq" id="WP_185682107.1">
    <property type="nucleotide sequence ID" value="NZ_JACLAU010000002.1"/>
</dbReference>
<protein>
    <submittedName>
        <fullName evidence="7">Nitroreductase</fullName>
    </submittedName>
</protein>
<dbReference type="PANTHER" id="PTHR43673:SF2">
    <property type="entry name" value="NITROREDUCTASE"/>
    <property type="match status" value="1"/>
</dbReference>
<evidence type="ECO:0000256" key="2">
    <source>
        <dbReference type="ARBA" id="ARBA00007118"/>
    </source>
</evidence>
<dbReference type="Gene3D" id="3.40.109.10">
    <property type="entry name" value="NADH Oxidase"/>
    <property type="match status" value="1"/>
</dbReference>
<gene>
    <name evidence="7" type="ORF">H7F49_03175</name>
</gene>
<dbReference type="SUPFAM" id="SSF55469">
    <property type="entry name" value="FMN-dependent nitroreductase-like"/>
    <property type="match status" value="1"/>
</dbReference>
<evidence type="ECO:0000256" key="1">
    <source>
        <dbReference type="ARBA" id="ARBA00001917"/>
    </source>
</evidence>
<keyword evidence="5" id="KW-0560">Oxidoreductase</keyword>
<comment type="similarity">
    <text evidence="2">Belongs to the nitroreductase family.</text>
</comment>
<comment type="cofactor">
    <cofactor evidence="1">
        <name>FMN</name>
        <dbReference type="ChEBI" id="CHEBI:58210"/>
    </cofactor>
</comment>
<evidence type="ECO:0000313" key="8">
    <source>
        <dbReference type="Proteomes" id="UP000520156"/>
    </source>
</evidence>
<feature type="domain" description="Nitroreductase" evidence="6">
    <location>
        <begin position="8"/>
        <end position="184"/>
    </location>
</feature>
<evidence type="ECO:0000256" key="3">
    <source>
        <dbReference type="ARBA" id="ARBA00022630"/>
    </source>
</evidence>
<dbReference type="GO" id="GO:0016491">
    <property type="term" value="F:oxidoreductase activity"/>
    <property type="evidence" value="ECO:0007669"/>
    <property type="project" value="UniProtKB-KW"/>
</dbReference>
<keyword evidence="4" id="KW-0288">FMN</keyword>
<dbReference type="EMBL" id="JACLAU010000002">
    <property type="protein sequence ID" value="MBC2650694.1"/>
    <property type="molecule type" value="Genomic_DNA"/>
</dbReference>
<dbReference type="PANTHER" id="PTHR43673">
    <property type="entry name" value="NAD(P)H NITROREDUCTASE YDGI-RELATED"/>
    <property type="match status" value="1"/>
</dbReference>
<dbReference type="InterPro" id="IPR000415">
    <property type="entry name" value="Nitroreductase-like"/>
</dbReference>
<evidence type="ECO:0000313" key="7">
    <source>
        <dbReference type="EMBL" id="MBC2650694.1"/>
    </source>
</evidence>
<sequence>MNVTEAVLSRRSIRAFKDTPVPLETLRRVLEHARYAPSGCNYQPWEAVVLTGAPLKALQEVLLAAQPDDPLEYRYDRPAVSEKHQARLFELGAVMYGSQGIGRADKAARDEFARNNLLSFGAPVLLLCHFPKFMGEPQWSDVGMWLQTIMLLLRDEGLDSCPQEWFGIFGRTIKAHLGMGEDTLLFAGLSIGERDDSAPINGFERPRVALDDHVTFQGF</sequence>
<keyword evidence="8" id="KW-1185">Reference proteome</keyword>
<dbReference type="Pfam" id="PF00881">
    <property type="entry name" value="Nitroreductase"/>
    <property type="match status" value="1"/>
</dbReference>
<evidence type="ECO:0000259" key="6">
    <source>
        <dbReference type="Pfam" id="PF00881"/>
    </source>
</evidence>
<name>A0A7X1F5M3_9SPHN</name>
<reference evidence="7 8" key="1">
    <citation type="submission" date="2020-08" db="EMBL/GenBank/DDBJ databases">
        <title>The genome sequence of Novosphingobium flavum 4Y4.</title>
        <authorList>
            <person name="Liu Y."/>
        </authorList>
    </citation>
    <scope>NUCLEOTIDE SEQUENCE [LARGE SCALE GENOMIC DNA]</scope>
    <source>
        <strain evidence="7 8">4Y4</strain>
    </source>
</reference>
<comment type="caution">
    <text evidence="7">The sequence shown here is derived from an EMBL/GenBank/DDBJ whole genome shotgun (WGS) entry which is preliminary data.</text>
</comment>
<keyword evidence="3" id="KW-0285">Flavoprotein</keyword>
<dbReference type="Proteomes" id="UP000520156">
    <property type="component" value="Unassembled WGS sequence"/>
</dbReference>
<dbReference type="CDD" id="cd02136">
    <property type="entry name" value="PnbA_NfnB-like"/>
    <property type="match status" value="1"/>
</dbReference>
<evidence type="ECO:0000256" key="5">
    <source>
        <dbReference type="ARBA" id="ARBA00023002"/>
    </source>
</evidence>
<organism evidence="7 8">
    <name type="scientific">Novosphingobium aerophilum</name>
    <dbReference type="NCBI Taxonomy" id="2839843"/>
    <lineage>
        <taxon>Bacteria</taxon>
        <taxon>Pseudomonadati</taxon>
        <taxon>Pseudomonadota</taxon>
        <taxon>Alphaproteobacteria</taxon>
        <taxon>Sphingomonadales</taxon>
        <taxon>Sphingomonadaceae</taxon>
        <taxon>Novosphingobium</taxon>
    </lineage>
</organism>
<dbReference type="InterPro" id="IPR029479">
    <property type="entry name" value="Nitroreductase"/>
</dbReference>
<evidence type="ECO:0000256" key="4">
    <source>
        <dbReference type="ARBA" id="ARBA00022643"/>
    </source>
</evidence>
<proteinExistence type="inferred from homology"/>
<dbReference type="AlphaFoldDB" id="A0A7X1F5M3"/>
<accession>A0A7X1F5M3</accession>